<name>A0ABS1QZJ3_9SPHI</name>
<comment type="caution">
    <text evidence="2">The sequence shown here is derived from an EMBL/GenBank/DDBJ whole genome shotgun (WGS) entry which is preliminary data.</text>
</comment>
<evidence type="ECO:0000313" key="3">
    <source>
        <dbReference type="Proteomes" id="UP000625283"/>
    </source>
</evidence>
<accession>A0ABS1QZJ3</accession>
<keyword evidence="3" id="KW-1185">Reference proteome</keyword>
<dbReference type="Proteomes" id="UP000625283">
    <property type="component" value="Unassembled WGS sequence"/>
</dbReference>
<evidence type="ECO:0000256" key="1">
    <source>
        <dbReference type="SAM" id="SignalP"/>
    </source>
</evidence>
<organism evidence="2 3">
    <name type="scientific">Sphingobacterium faecale</name>
    <dbReference type="NCBI Taxonomy" id="2803775"/>
    <lineage>
        <taxon>Bacteria</taxon>
        <taxon>Pseudomonadati</taxon>
        <taxon>Bacteroidota</taxon>
        <taxon>Sphingobacteriia</taxon>
        <taxon>Sphingobacteriales</taxon>
        <taxon>Sphingobacteriaceae</taxon>
        <taxon>Sphingobacterium</taxon>
    </lineage>
</organism>
<dbReference type="EMBL" id="JAERTY010000002">
    <property type="protein sequence ID" value="MBL1407847.1"/>
    <property type="molecule type" value="Genomic_DNA"/>
</dbReference>
<feature type="chain" id="PRO_5046505712" evidence="1">
    <location>
        <begin position="25"/>
        <end position="447"/>
    </location>
</feature>
<sequence>MKTRLYSYLKYTGAVLFSISLLFACSKSEVPREEPVPLEPTQNGQLVLIASATDIDENEEVTFTVMVDDKPIEADVYVNNEKINNSKHVFAKAGDYEVIAKKNNYKDSDKAVVEVYKIDVYVSGSQNTTANDASATQAMLWKNGKLLYELTDGTSFAATVGIALHNDDVYVGGTETRGYARVAKYWKNNTAHILTDGTSSATVADIAVDHRGDVYVIGTDNNPHKPVLWRNEVAYTVAATNDGRYARAIASSGNDIYIVGNSSSYANNPSVAILWENSQEIHLTNGVKAGRALNVTVEGGDVYVLGDENSKGLNEQGGQEIGRYWKNGEVTLLDEDPTTFVGLVGGDIAVQGGVVYVCGLWNDGTTTHLVPVVWKNGKRLYKLTEGTSNSAAVAIAVGGKDVYTAGYESNSKGKPVVKVWKNDKLLYALTEGDRRALPSGIAVKRSK</sequence>
<feature type="signal peptide" evidence="1">
    <location>
        <begin position="1"/>
        <end position="24"/>
    </location>
</feature>
<reference evidence="2 3" key="1">
    <citation type="submission" date="2021-01" db="EMBL/GenBank/DDBJ databases">
        <title>C459-1 draft genome sequence.</title>
        <authorList>
            <person name="Zhang X.-F."/>
        </authorList>
    </citation>
    <scope>NUCLEOTIDE SEQUENCE [LARGE SCALE GENOMIC DNA]</scope>
    <source>
        <strain evidence="3">C459-1</strain>
    </source>
</reference>
<evidence type="ECO:0000313" key="2">
    <source>
        <dbReference type="EMBL" id="MBL1407847.1"/>
    </source>
</evidence>
<dbReference type="RefSeq" id="WP_202101654.1">
    <property type="nucleotide sequence ID" value="NZ_JAERTY010000002.1"/>
</dbReference>
<gene>
    <name evidence="2" type="ORF">JKG61_03700</name>
</gene>
<dbReference type="PROSITE" id="PS51257">
    <property type="entry name" value="PROKAR_LIPOPROTEIN"/>
    <property type="match status" value="1"/>
</dbReference>
<keyword evidence="1" id="KW-0732">Signal</keyword>
<protein>
    <submittedName>
        <fullName evidence="2">Uncharacterized protein</fullName>
    </submittedName>
</protein>
<dbReference type="SUPFAM" id="SSF63825">
    <property type="entry name" value="YWTD domain"/>
    <property type="match status" value="1"/>
</dbReference>
<proteinExistence type="predicted"/>